<evidence type="ECO:0000256" key="1">
    <source>
        <dbReference type="ARBA" id="ARBA00010169"/>
    </source>
</evidence>
<dbReference type="Proteomes" id="UP000182680">
    <property type="component" value="Unassembled WGS sequence"/>
</dbReference>
<gene>
    <name evidence="2" type="ORF">SAMN02910291_01985</name>
</gene>
<evidence type="ECO:0000313" key="3">
    <source>
        <dbReference type="Proteomes" id="UP000182680"/>
    </source>
</evidence>
<dbReference type="InterPro" id="IPR011322">
    <property type="entry name" value="N-reg_PII-like_a/b"/>
</dbReference>
<dbReference type="InterPro" id="IPR004323">
    <property type="entry name" value="Ion_tolerance_CutA"/>
</dbReference>
<proteinExistence type="inferred from homology"/>
<dbReference type="InterPro" id="IPR015867">
    <property type="entry name" value="N-reg_PII/ATP_PRibTrfase_C"/>
</dbReference>
<dbReference type="GO" id="GO:0010038">
    <property type="term" value="P:response to metal ion"/>
    <property type="evidence" value="ECO:0007669"/>
    <property type="project" value="InterPro"/>
</dbReference>
<dbReference type="EMBL" id="FPIW01000038">
    <property type="protein sequence ID" value="SFW58944.1"/>
    <property type="molecule type" value="Genomic_DNA"/>
</dbReference>
<comment type="caution">
    <text evidence="2">The sequence shown here is derived from an EMBL/GenBank/DDBJ whole genome shotgun (WGS) entry which is preliminary data.</text>
</comment>
<protein>
    <submittedName>
        <fullName evidence="2">Divalent cation tolerance protein</fullName>
    </submittedName>
</protein>
<dbReference type="GO" id="GO:0005507">
    <property type="term" value="F:copper ion binding"/>
    <property type="evidence" value="ECO:0007669"/>
    <property type="project" value="TreeGrafter"/>
</dbReference>
<name>A0AA94HTQ2_DESDE</name>
<dbReference type="Pfam" id="PF03091">
    <property type="entry name" value="CutA1"/>
    <property type="match status" value="1"/>
</dbReference>
<dbReference type="PANTHER" id="PTHR23419:SF8">
    <property type="entry name" value="FI09726P"/>
    <property type="match status" value="1"/>
</dbReference>
<dbReference type="AlphaFoldDB" id="A0AA94HTQ2"/>
<dbReference type="RefSeq" id="WP_072312116.1">
    <property type="nucleotide sequence ID" value="NZ_FPIW01000038.1"/>
</dbReference>
<dbReference type="PANTHER" id="PTHR23419">
    <property type="entry name" value="DIVALENT CATION TOLERANCE CUTA-RELATED"/>
    <property type="match status" value="1"/>
</dbReference>
<dbReference type="SUPFAM" id="SSF54913">
    <property type="entry name" value="GlnB-like"/>
    <property type="match status" value="1"/>
</dbReference>
<accession>A0AA94HTQ2</accession>
<dbReference type="Gene3D" id="3.30.70.120">
    <property type="match status" value="1"/>
</dbReference>
<comment type="similarity">
    <text evidence="1">Belongs to the CutA family.</text>
</comment>
<evidence type="ECO:0000313" key="2">
    <source>
        <dbReference type="EMBL" id="SFW58944.1"/>
    </source>
</evidence>
<sequence>MSYLVYVTAPDEELALDLARMLVEQGLAAGVNIVPGARSIYRWRGQVHDAAECLLMAQVSHEALPAFEAAVKSMHSYEVPCIVALPIEAGHEPYLRWIRENSRPPSA</sequence>
<organism evidence="2 3">
    <name type="scientific">Desulfovibrio desulfuricans</name>
    <dbReference type="NCBI Taxonomy" id="876"/>
    <lineage>
        <taxon>Bacteria</taxon>
        <taxon>Pseudomonadati</taxon>
        <taxon>Thermodesulfobacteriota</taxon>
        <taxon>Desulfovibrionia</taxon>
        <taxon>Desulfovibrionales</taxon>
        <taxon>Desulfovibrionaceae</taxon>
        <taxon>Desulfovibrio</taxon>
    </lineage>
</organism>
<reference evidence="3" key="1">
    <citation type="submission" date="2016-11" db="EMBL/GenBank/DDBJ databases">
        <authorList>
            <person name="Jaros S."/>
            <person name="Januszkiewicz K."/>
            <person name="Wedrychowicz H."/>
        </authorList>
    </citation>
    <scope>NUCLEOTIDE SEQUENCE [LARGE SCALE GENOMIC DNA]</scope>
    <source>
        <strain evidence="3">DSM 7057</strain>
    </source>
</reference>